<dbReference type="InterPro" id="IPR022641">
    <property type="entry name" value="CheR_N"/>
</dbReference>
<dbReference type="EMBL" id="BARV01004108">
    <property type="protein sequence ID" value="GAI15511.1"/>
    <property type="molecule type" value="Genomic_DNA"/>
</dbReference>
<feature type="non-terminal residue" evidence="7">
    <location>
        <position position="265"/>
    </location>
</feature>
<keyword evidence="5" id="KW-0949">S-adenosyl-L-methionine</keyword>
<dbReference type="Gene3D" id="3.40.50.150">
    <property type="entry name" value="Vaccinia Virus protein VP39"/>
    <property type="match status" value="1"/>
</dbReference>
<dbReference type="SUPFAM" id="SSF53335">
    <property type="entry name" value="S-adenosyl-L-methionine-dependent methyltransferases"/>
    <property type="match status" value="1"/>
</dbReference>
<dbReference type="InterPro" id="IPR026024">
    <property type="entry name" value="Chemotaxis_MeTrfase_CheR"/>
</dbReference>
<dbReference type="PANTHER" id="PTHR24422:SF10">
    <property type="entry name" value="CHEMOTAXIS PROTEIN METHYLTRANSFERASE 2"/>
    <property type="match status" value="1"/>
</dbReference>
<name>X1MBQ5_9ZZZZ</name>
<keyword evidence="3" id="KW-0489">Methyltransferase</keyword>
<evidence type="ECO:0000256" key="5">
    <source>
        <dbReference type="ARBA" id="ARBA00022691"/>
    </source>
</evidence>
<evidence type="ECO:0000256" key="1">
    <source>
        <dbReference type="ARBA" id="ARBA00001541"/>
    </source>
</evidence>
<comment type="caution">
    <text evidence="7">The sequence shown here is derived from an EMBL/GenBank/DDBJ whole genome shotgun (WGS) entry which is preliminary data.</text>
</comment>
<dbReference type="GO" id="GO:0008983">
    <property type="term" value="F:protein-glutamate O-methyltransferase activity"/>
    <property type="evidence" value="ECO:0007669"/>
    <property type="project" value="UniProtKB-EC"/>
</dbReference>
<evidence type="ECO:0000256" key="4">
    <source>
        <dbReference type="ARBA" id="ARBA00022679"/>
    </source>
</evidence>
<dbReference type="EC" id="2.1.1.80" evidence="2"/>
<sequence>MVLNDEMGLNLLKKKIYERTGVDCSKYKDNYLKRRIDLRMKAIGIGTSYNEYYRFLEKNHDEYKSLLDGITINVTEFFRDADTFDAFKNMVIPQLLSEKVKRNSRILRIWSAACSIGEEPYTIGIVLHEKLGPGLNNLIASIHATDIDEKALSAAKAGIYDAEALKKISKPQVSKYFDVVDGNDKYRIKDKVKNLVRFQQHDLISGKKFSHFDIIFCRNVLIYFGRELQHTLFLDFYDALNDGGYLIIGKTETMTGEAKDNLRAL</sequence>
<comment type="catalytic activity">
    <reaction evidence="1">
        <text>L-glutamyl-[protein] + S-adenosyl-L-methionine = [protein]-L-glutamate 5-O-methyl ester + S-adenosyl-L-homocysteine</text>
        <dbReference type="Rhea" id="RHEA:24452"/>
        <dbReference type="Rhea" id="RHEA-COMP:10208"/>
        <dbReference type="Rhea" id="RHEA-COMP:10311"/>
        <dbReference type="ChEBI" id="CHEBI:29973"/>
        <dbReference type="ChEBI" id="CHEBI:57856"/>
        <dbReference type="ChEBI" id="CHEBI:59789"/>
        <dbReference type="ChEBI" id="CHEBI:82795"/>
        <dbReference type="EC" id="2.1.1.80"/>
    </reaction>
</comment>
<evidence type="ECO:0000256" key="3">
    <source>
        <dbReference type="ARBA" id="ARBA00022603"/>
    </source>
</evidence>
<dbReference type="PROSITE" id="PS50123">
    <property type="entry name" value="CHER"/>
    <property type="match status" value="1"/>
</dbReference>
<dbReference type="InterPro" id="IPR050903">
    <property type="entry name" value="Bact_Chemotaxis_MeTrfase"/>
</dbReference>
<reference evidence="7" key="1">
    <citation type="journal article" date="2014" name="Front. Microbiol.">
        <title>High frequency of phylogenetically diverse reductive dehalogenase-homologous genes in deep subseafloor sedimentary metagenomes.</title>
        <authorList>
            <person name="Kawai M."/>
            <person name="Futagami T."/>
            <person name="Toyoda A."/>
            <person name="Takaki Y."/>
            <person name="Nishi S."/>
            <person name="Hori S."/>
            <person name="Arai W."/>
            <person name="Tsubouchi T."/>
            <person name="Morono Y."/>
            <person name="Uchiyama I."/>
            <person name="Ito T."/>
            <person name="Fujiyama A."/>
            <person name="Inagaki F."/>
            <person name="Takami H."/>
        </authorList>
    </citation>
    <scope>NUCLEOTIDE SEQUENCE</scope>
    <source>
        <strain evidence="7">Expedition CK06-06</strain>
    </source>
</reference>
<dbReference type="PRINTS" id="PR00996">
    <property type="entry name" value="CHERMTFRASE"/>
</dbReference>
<organism evidence="7">
    <name type="scientific">marine sediment metagenome</name>
    <dbReference type="NCBI Taxonomy" id="412755"/>
    <lineage>
        <taxon>unclassified sequences</taxon>
        <taxon>metagenomes</taxon>
        <taxon>ecological metagenomes</taxon>
    </lineage>
</organism>
<keyword evidence="4" id="KW-0808">Transferase</keyword>
<dbReference type="GO" id="GO:0032259">
    <property type="term" value="P:methylation"/>
    <property type="evidence" value="ECO:0007669"/>
    <property type="project" value="UniProtKB-KW"/>
</dbReference>
<dbReference type="PIRSF" id="PIRSF000410">
    <property type="entry name" value="CheR"/>
    <property type="match status" value="1"/>
</dbReference>
<protein>
    <recommendedName>
        <fullName evidence="2">protein-glutamate O-methyltransferase</fullName>
        <ecNumber evidence="2">2.1.1.80</ecNumber>
    </recommendedName>
</protein>
<dbReference type="InterPro" id="IPR022642">
    <property type="entry name" value="CheR_C"/>
</dbReference>
<evidence type="ECO:0000259" key="6">
    <source>
        <dbReference type="PROSITE" id="PS50123"/>
    </source>
</evidence>
<feature type="domain" description="CheR-type methyltransferase" evidence="6">
    <location>
        <begin position="1"/>
        <end position="265"/>
    </location>
</feature>
<dbReference type="SMART" id="SM00138">
    <property type="entry name" value="MeTrc"/>
    <property type="match status" value="1"/>
</dbReference>
<dbReference type="Pfam" id="PF03705">
    <property type="entry name" value="CheR_N"/>
    <property type="match status" value="1"/>
</dbReference>
<dbReference type="InterPro" id="IPR036804">
    <property type="entry name" value="CheR_N_sf"/>
</dbReference>
<dbReference type="InterPro" id="IPR000780">
    <property type="entry name" value="CheR_MeTrfase"/>
</dbReference>
<dbReference type="PANTHER" id="PTHR24422">
    <property type="entry name" value="CHEMOTAXIS PROTEIN METHYLTRANSFERASE"/>
    <property type="match status" value="1"/>
</dbReference>
<gene>
    <name evidence="7" type="ORF">S06H3_09361</name>
</gene>
<accession>X1MBQ5</accession>
<proteinExistence type="predicted"/>
<evidence type="ECO:0000313" key="7">
    <source>
        <dbReference type="EMBL" id="GAI15511.1"/>
    </source>
</evidence>
<dbReference type="InterPro" id="IPR029063">
    <property type="entry name" value="SAM-dependent_MTases_sf"/>
</dbReference>
<dbReference type="Gene3D" id="1.10.155.10">
    <property type="entry name" value="Chemotaxis receptor methyltransferase CheR, N-terminal domain"/>
    <property type="match status" value="1"/>
</dbReference>
<dbReference type="SUPFAM" id="SSF47757">
    <property type="entry name" value="Chemotaxis receptor methyltransferase CheR, N-terminal domain"/>
    <property type="match status" value="1"/>
</dbReference>
<dbReference type="AlphaFoldDB" id="X1MBQ5"/>
<evidence type="ECO:0000256" key="2">
    <source>
        <dbReference type="ARBA" id="ARBA00012534"/>
    </source>
</evidence>
<dbReference type="Pfam" id="PF01739">
    <property type="entry name" value="CheR"/>
    <property type="match status" value="1"/>
</dbReference>